<name>A0ABM7T764_9CLOT</name>
<evidence type="ECO:0000256" key="3">
    <source>
        <dbReference type="ARBA" id="ARBA00022679"/>
    </source>
</evidence>
<keyword evidence="9" id="KW-0902">Two-component regulatory system</keyword>
<dbReference type="InterPro" id="IPR010559">
    <property type="entry name" value="Sig_transdc_His_kin_internal"/>
</dbReference>
<keyword evidence="8 11" id="KW-1133">Transmembrane helix</keyword>
<dbReference type="InterPro" id="IPR050640">
    <property type="entry name" value="Bact_2-comp_sensor_kinase"/>
</dbReference>
<evidence type="ECO:0000256" key="9">
    <source>
        <dbReference type="ARBA" id="ARBA00023012"/>
    </source>
</evidence>
<feature type="transmembrane region" description="Helical" evidence="11">
    <location>
        <begin position="97"/>
        <end position="121"/>
    </location>
</feature>
<feature type="transmembrane region" description="Helical" evidence="11">
    <location>
        <begin position="71"/>
        <end position="91"/>
    </location>
</feature>
<feature type="domain" description="Signal transduction histidine kinase 5TM receptor LytS transmembrane region" evidence="14">
    <location>
        <begin position="25"/>
        <end position="186"/>
    </location>
</feature>
<evidence type="ECO:0000259" key="12">
    <source>
        <dbReference type="Pfam" id="PF02518"/>
    </source>
</evidence>
<dbReference type="InterPro" id="IPR003594">
    <property type="entry name" value="HATPase_dom"/>
</dbReference>
<dbReference type="Pfam" id="PF02518">
    <property type="entry name" value="HATPase_c"/>
    <property type="match status" value="1"/>
</dbReference>
<reference evidence="16" key="1">
    <citation type="submission" date="2021-07" db="EMBL/GenBank/DDBJ databases">
        <title>Complete genome sequencing of a Clostridium isolate.</title>
        <authorList>
            <person name="Ueki A."/>
            <person name="Tonouchi A."/>
        </authorList>
    </citation>
    <scope>NUCLEOTIDE SEQUENCE [LARGE SCALE GENOMIC DNA]</scope>
    <source>
        <strain evidence="16">C5S11</strain>
    </source>
</reference>
<evidence type="ECO:0000256" key="2">
    <source>
        <dbReference type="ARBA" id="ARBA00022475"/>
    </source>
</evidence>
<evidence type="ECO:0000313" key="15">
    <source>
        <dbReference type="EMBL" id="BCZ44766.1"/>
    </source>
</evidence>
<dbReference type="Proteomes" id="UP000824633">
    <property type="component" value="Chromosome"/>
</dbReference>
<proteinExistence type="predicted"/>
<feature type="transmembrane region" description="Helical" evidence="11">
    <location>
        <begin position="41"/>
        <end position="59"/>
    </location>
</feature>
<keyword evidence="6 15" id="KW-0418">Kinase</keyword>
<feature type="transmembrane region" description="Helical" evidence="11">
    <location>
        <begin position="133"/>
        <end position="154"/>
    </location>
</feature>
<evidence type="ECO:0000256" key="4">
    <source>
        <dbReference type="ARBA" id="ARBA00022692"/>
    </source>
</evidence>
<feature type="transmembrane region" description="Helical" evidence="11">
    <location>
        <begin position="12"/>
        <end position="29"/>
    </location>
</feature>
<comment type="subcellular location">
    <subcellularLocation>
        <location evidence="1">Cell membrane</location>
        <topology evidence="1">Multi-pass membrane protein</topology>
    </subcellularLocation>
</comment>
<dbReference type="Gene3D" id="3.30.565.10">
    <property type="entry name" value="Histidine kinase-like ATPase, C-terminal domain"/>
    <property type="match status" value="1"/>
</dbReference>
<accession>A0ABM7T764</accession>
<dbReference type="Pfam" id="PF07694">
    <property type="entry name" value="5TM-5TMR_LYT"/>
    <property type="match status" value="1"/>
</dbReference>
<dbReference type="PANTHER" id="PTHR34220">
    <property type="entry name" value="SENSOR HISTIDINE KINASE YPDA"/>
    <property type="match status" value="1"/>
</dbReference>
<evidence type="ECO:0000256" key="1">
    <source>
        <dbReference type="ARBA" id="ARBA00004651"/>
    </source>
</evidence>
<evidence type="ECO:0000256" key="7">
    <source>
        <dbReference type="ARBA" id="ARBA00022840"/>
    </source>
</evidence>
<feature type="transmembrane region" description="Helical" evidence="11">
    <location>
        <begin position="166"/>
        <end position="186"/>
    </location>
</feature>
<keyword evidence="16" id="KW-1185">Reference proteome</keyword>
<dbReference type="InterPro" id="IPR011620">
    <property type="entry name" value="Sig_transdc_His_kinase_LytS_TM"/>
</dbReference>
<evidence type="ECO:0000259" key="13">
    <source>
        <dbReference type="Pfam" id="PF06580"/>
    </source>
</evidence>
<keyword evidence="3" id="KW-0808">Transferase</keyword>
<dbReference type="EMBL" id="AP024849">
    <property type="protein sequence ID" value="BCZ44766.1"/>
    <property type="molecule type" value="Genomic_DNA"/>
</dbReference>
<evidence type="ECO:0000259" key="14">
    <source>
        <dbReference type="Pfam" id="PF07694"/>
    </source>
</evidence>
<dbReference type="GO" id="GO:0016301">
    <property type="term" value="F:kinase activity"/>
    <property type="evidence" value="ECO:0007669"/>
    <property type="project" value="UniProtKB-KW"/>
</dbReference>
<keyword evidence="5" id="KW-0547">Nucleotide-binding</keyword>
<dbReference type="Pfam" id="PF06580">
    <property type="entry name" value="His_kinase"/>
    <property type="match status" value="1"/>
</dbReference>
<evidence type="ECO:0000256" key="5">
    <source>
        <dbReference type="ARBA" id="ARBA00022741"/>
    </source>
</evidence>
<dbReference type="Gene3D" id="1.10.1760.20">
    <property type="match status" value="1"/>
</dbReference>
<gene>
    <name evidence="15" type="ORF">psyc5s11_08330</name>
</gene>
<dbReference type="InterPro" id="IPR036890">
    <property type="entry name" value="HATPase_C_sf"/>
</dbReference>
<evidence type="ECO:0000256" key="8">
    <source>
        <dbReference type="ARBA" id="ARBA00022989"/>
    </source>
</evidence>
<dbReference type="PANTHER" id="PTHR34220:SF7">
    <property type="entry name" value="SENSOR HISTIDINE KINASE YPDA"/>
    <property type="match status" value="1"/>
</dbReference>
<organism evidence="15 16">
    <name type="scientific">Clostridium gelidum</name>
    <dbReference type="NCBI Taxonomy" id="704125"/>
    <lineage>
        <taxon>Bacteria</taxon>
        <taxon>Bacillati</taxon>
        <taxon>Bacillota</taxon>
        <taxon>Clostridia</taxon>
        <taxon>Eubacteriales</taxon>
        <taxon>Clostridiaceae</taxon>
        <taxon>Clostridium</taxon>
    </lineage>
</organism>
<keyword evidence="4 11" id="KW-0812">Transmembrane</keyword>
<dbReference type="RefSeq" id="WP_224036423.1">
    <property type="nucleotide sequence ID" value="NZ_AP024849.1"/>
</dbReference>
<feature type="domain" description="Histidine kinase/HSP90-like ATPase" evidence="12">
    <location>
        <begin position="305"/>
        <end position="396"/>
    </location>
</feature>
<dbReference type="SUPFAM" id="SSF55874">
    <property type="entry name" value="ATPase domain of HSP90 chaperone/DNA topoisomerase II/histidine kinase"/>
    <property type="match status" value="1"/>
</dbReference>
<evidence type="ECO:0000256" key="10">
    <source>
        <dbReference type="ARBA" id="ARBA00023136"/>
    </source>
</evidence>
<evidence type="ECO:0000256" key="11">
    <source>
        <dbReference type="SAM" id="Phobius"/>
    </source>
</evidence>
<keyword evidence="10 11" id="KW-0472">Membrane</keyword>
<sequence>MLMINMLERMSLIIIFTYIILQTNIMKYLVKDEYNKKDKIIMIVLFSTLSILGTYFGIYITDQSIANNRPIGAIVAGYLGGPVIGLIVGGISGVHRYTLGGFTALACALSTVAEGIIGGYFRILFKKRGLNPIIAGLAAVVAEITQMIIILIFTKDINAAIDLEKTIALSMISINSIGVFLIVMVIGSSKRLVDGQVNLVKLKEENKIAELKALKAQIEPHFLFNSLNVIGAYCRTDGEKAKDLILNLSNYFRATLEIEGDFSTLEKELTLIKAYVAIEQARFSDRLQVEFLIDDNLLGVKFPILILQPIVENSIKHGILKKIDGGIVTISVRDNEDEVHVEISDNGVGFENADESISTGIGLKNVNNRLKLLYGERYALNIVSSNSGSSVSFCVKNN</sequence>
<protein>
    <submittedName>
        <fullName evidence="15">Sensor histidine kinase</fullName>
    </submittedName>
</protein>
<evidence type="ECO:0000256" key="6">
    <source>
        <dbReference type="ARBA" id="ARBA00022777"/>
    </source>
</evidence>
<keyword evidence="2" id="KW-1003">Cell membrane</keyword>
<keyword evidence="7" id="KW-0067">ATP-binding</keyword>
<evidence type="ECO:0000313" key="16">
    <source>
        <dbReference type="Proteomes" id="UP000824633"/>
    </source>
</evidence>
<feature type="domain" description="Signal transduction histidine kinase internal region" evidence="13">
    <location>
        <begin position="209"/>
        <end position="287"/>
    </location>
</feature>